<proteinExistence type="predicted"/>
<evidence type="ECO:0000313" key="2">
    <source>
        <dbReference type="EMBL" id="KAF7511051.1"/>
    </source>
</evidence>
<evidence type="ECO:0000313" key="3">
    <source>
        <dbReference type="Proteomes" id="UP000606974"/>
    </source>
</evidence>
<protein>
    <submittedName>
        <fullName evidence="2">Uncharacterized protein</fullName>
    </submittedName>
</protein>
<reference evidence="2" key="1">
    <citation type="submission" date="2020-02" db="EMBL/GenBank/DDBJ databases">
        <authorList>
            <person name="Palmer J.M."/>
        </authorList>
    </citation>
    <scope>NUCLEOTIDE SEQUENCE</scope>
    <source>
        <strain evidence="2">EPUS1.4</strain>
        <tissue evidence="2">Thallus</tissue>
    </source>
</reference>
<dbReference type="Proteomes" id="UP000606974">
    <property type="component" value="Unassembled WGS sequence"/>
</dbReference>
<dbReference type="EMBL" id="JAACFV010000024">
    <property type="protein sequence ID" value="KAF7511051.1"/>
    <property type="molecule type" value="Genomic_DNA"/>
</dbReference>
<keyword evidence="3" id="KW-1185">Reference proteome</keyword>
<organism evidence="2 3">
    <name type="scientific">Endocarpon pusillum</name>
    <dbReference type="NCBI Taxonomy" id="364733"/>
    <lineage>
        <taxon>Eukaryota</taxon>
        <taxon>Fungi</taxon>
        <taxon>Dikarya</taxon>
        <taxon>Ascomycota</taxon>
        <taxon>Pezizomycotina</taxon>
        <taxon>Eurotiomycetes</taxon>
        <taxon>Chaetothyriomycetidae</taxon>
        <taxon>Verrucariales</taxon>
        <taxon>Verrucariaceae</taxon>
        <taxon>Endocarpon</taxon>
    </lineage>
</organism>
<accession>A0A8H7APX9</accession>
<feature type="region of interest" description="Disordered" evidence="1">
    <location>
        <begin position="44"/>
        <end position="64"/>
    </location>
</feature>
<dbReference type="AlphaFoldDB" id="A0A8H7APX9"/>
<name>A0A8H7APX9_9EURO</name>
<evidence type="ECO:0000256" key="1">
    <source>
        <dbReference type="SAM" id="MobiDB-lite"/>
    </source>
</evidence>
<dbReference type="OrthoDB" id="10361388at2759"/>
<gene>
    <name evidence="2" type="ORF">GJ744_005597</name>
</gene>
<comment type="caution">
    <text evidence="2">The sequence shown here is derived from an EMBL/GenBank/DDBJ whole genome shotgun (WGS) entry which is preliminary data.</text>
</comment>
<sequence length="225" mass="25864">MSIFQHFLSRSGSNIKRTPMDLKTLSTVVDDKILDEYVEFPSPQMPPLSIEHPSKHQQNQHRNNDIERTQHSMHADPILRPQMQIDSHPEKILAHPIPSVLPTDINRYREPGYMGINPITLVAETGLLPGSWGQGKEFVNVMAGHEPRKWSGVREPLAYRNEARMQQQKADPVVVDMDELRMQYAQAIFGWRCMCGVKQQGQLPDDCNAKQEGHLGPRVRWGWWD</sequence>